<protein>
    <submittedName>
        <fullName evidence="1">Uncharacterized protein</fullName>
    </submittedName>
</protein>
<organism evidence="1 2">
    <name type="scientific">Aspergillus tanneri</name>
    <dbReference type="NCBI Taxonomy" id="1220188"/>
    <lineage>
        <taxon>Eukaryota</taxon>
        <taxon>Fungi</taxon>
        <taxon>Dikarya</taxon>
        <taxon>Ascomycota</taxon>
        <taxon>Pezizomycotina</taxon>
        <taxon>Eurotiomycetes</taxon>
        <taxon>Eurotiomycetidae</taxon>
        <taxon>Eurotiales</taxon>
        <taxon>Aspergillaceae</taxon>
        <taxon>Aspergillus</taxon>
        <taxon>Aspergillus subgen. Circumdati</taxon>
    </lineage>
</organism>
<sequence length="115" mass="12674">MFGRAAADGVDVSQLLSNTVGPMPNYRFQFLLQMALEMCAELKSMGSSLVSIKEMKGTEALANLCACQDKVIQWLMIEMKNTAKEADASIDVLLEARKAQVARLEYYLTLTGCDD</sequence>
<name>A0A5M9M7R3_9EURO</name>
<evidence type="ECO:0000313" key="2">
    <source>
        <dbReference type="Proteomes" id="UP000324241"/>
    </source>
</evidence>
<reference evidence="1 2" key="1">
    <citation type="submission" date="2019-08" db="EMBL/GenBank/DDBJ databases">
        <title>The genome sequence of a newly discovered highly antifungal drug resistant Aspergillus species, Aspergillus tanneri NIH 1004.</title>
        <authorList>
            <person name="Mounaud S."/>
            <person name="Singh I."/>
            <person name="Joardar V."/>
            <person name="Pakala S."/>
            <person name="Pakala S."/>
            <person name="Venepally P."/>
            <person name="Chung J.K."/>
            <person name="Losada L."/>
            <person name="Nierman W.C."/>
        </authorList>
    </citation>
    <scope>NUCLEOTIDE SEQUENCE [LARGE SCALE GENOMIC DNA]</scope>
    <source>
        <strain evidence="1 2">NIH1004</strain>
    </source>
</reference>
<dbReference type="RefSeq" id="XP_033420988.1">
    <property type="nucleotide sequence ID" value="XM_033576324.1"/>
</dbReference>
<dbReference type="GeneID" id="54334463"/>
<dbReference type="EMBL" id="QUQM01000009">
    <property type="protein sequence ID" value="KAA8641626.1"/>
    <property type="molecule type" value="Genomic_DNA"/>
</dbReference>
<dbReference type="AlphaFoldDB" id="A0A5M9M7R3"/>
<dbReference type="VEuPathDB" id="FungiDB:EYZ11_011999"/>
<accession>A0A5M9M7R3</accession>
<comment type="caution">
    <text evidence="1">The sequence shown here is derived from an EMBL/GenBank/DDBJ whole genome shotgun (WGS) entry which is preliminary data.</text>
</comment>
<dbReference type="OrthoDB" id="4940706at2759"/>
<proteinExistence type="predicted"/>
<evidence type="ECO:0000313" key="1">
    <source>
        <dbReference type="EMBL" id="KAA8641626.1"/>
    </source>
</evidence>
<dbReference type="Proteomes" id="UP000324241">
    <property type="component" value="Unassembled WGS sequence"/>
</dbReference>
<gene>
    <name evidence="1" type="ORF">ATNIH1004_011762</name>
</gene>